<dbReference type="InterPro" id="IPR026192">
    <property type="entry name" value="NDUFC1"/>
</dbReference>
<evidence type="ECO:0000256" key="15">
    <source>
        <dbReference type="ARBA" id="ARBA00030166"/>
    </source>
</evidence>
<evidence type="ECO:0000256" key="12">
    <source>
        <dbReference type="ARBA" id="ARBA00022989"/>
    </source>
</evidence>
<keyword evidence="10" id="KW-0809">Transit peptide</keyword>
<keyword evidence="12" id="KW-1133">Transmembrane helix</keyword>
<evidence type="ECO:0000256" key="8">
    <source>
        <dbReference type="ARBA" id="ARBA00022692"/>
    </source>
</evidence>
<name>A0AAD1WEG3_PELCU</name>
<proteinExistence type="inferred from homology"/>
<evidence type="ECO:0000256" key="3">
    <source>
        <dbReference type="ARBA" id="ARBA00008713"/>
    </source>
</evidence>
<comment type="subcellular location">
    <subcellularLocation>
        <location evidence="2">Mitochondrion inner membrane</location>
        <topology evidence="2">Single-pass membrane protein</topology>
    </subcellularLocation>
</comment>
<evidence type="ECO:0000256" key="5">
    <source>
        <dbReference type="ARBA" id="ARBA00016767"/>
    </source>
</evidence>
<dbReference type="AlphaFoldDB" id="A0AAD1WEG3"/>
<keyword evidence="13" id="KW-0496">Mitochondrion</keyword>
<evidence type="ECO:0000256" key="11">
    <source>
        <dbReference type="ARBA" id="ARBA00022982"/>
    </source>
</evidence>
<evidence type="ECO:0000256" key="14">
    <source>
        <dbReference type="ARBA" id="ARBA00023136"/>
    </source>
</evidence>
<evidence type="ECO:0000256" key="7">
    <source>
        <dbReference type="ARBA" id="ARBA00022660"/>
    </source>
</evidence>
<evidence type="ECO:0000313" key="18">
    <source>
        <dbReference type="Proteomes" id="UP001295444"/>
    </source>
</evidence>
<evidence type="ECO:0000256" key="1">
    <source>
        <dbReference type="ARBA" id="ARBA00003195"/>
    </source>
</evidence>
<keyword evidence="11" id="KW-0249">Electron transport</keyword>
<dbReference type="PANTHER" id="PTHR17097:SF0">
    <property type="entry name" value="NADH DEHYDROGENASE [UBIQUINONE] 1 SUBUNIT C1, MITOCHONDRIAL"/>
    <property type="match status" value="1"/>
</dbReference>
<evidence type="ECO:0000256" key="6">
    <source>
        <dbReference type="ARBA" id="ARBA00022448"/>
    </source>
</evidence>
<keyword evidence="14" id="KW-0472">Membrane</keyword>
<dbReference type="Proteomes" id="UP001295444">
    <property type="component" value="Chromosome 06"/>
</dbReference>
<comment type="subunit">
    <text evidence="4">Complex I is composed of 45 different subunits.</text>
</comment>
<comment type="function">
    <text evidence="1">Accessory subunit of the mitochondrial membrane respiratory chain NADH dehydrogenase (Complex I), that is believed not to be involved in catalysis. Complex I functions in the transfer of electrons from NADH to the respiratory chain. The immediate electron acceptor for the enzyme is believed to be ubiquinone.</text>
</comment>
<keyword evidence="7" id="KW-0679">Respiratory chain</keyword>
<evidence type="ECO:0000256" key="13">
    <source>
        <dbReference type="ARBA" id="ARBA00023128"/>
    </source>
</evidence>
<evidence type="ECO:0000256" key="10">
    <source>
        <dbReference type="ARBA" id="ARBA00022946"/>
    </source>
</evidence>
<accession>A0AAD1WEG3</accession>
<evidence type="ECO:0000256" key="9">
    <source>
        <dbReference type="ARBA" id="ARBA00022792"/>
    </source>
</evidence>
<evidence type="ECO:0000256" key="16">
    <source>
        <dbReference type="ARBA" id="ARBA00032841"/>
    </source>
</evidence>
<organism evidence="17 18">
    <name type="scientific">Pelobates cultripes</name>
    <name type="common">Western spadefoot toad</name>
    <dbReference type="NCBI Taxonomy" id="61616"/>
    <lineage>
        <taxon>Eukaryota</taxon>
        <taxon>Metazoa</taxon>
        <taxon>Chordata</taxon>
        <taxon>Craniata</taxon>
        <taxon>Vertebrata</taxon>
        <taxon>Euteleostomi</taxon>
        <taxon>Amphibia</taxon>
        <taxon>Batrachia</taxon>
        <taxon>Anura</taxon>
        <taxon>Pelobatoidea</taxon>
        <taxon>Pelobatidae</taxon>
        <taxon>Pelobates</taxon>
    </lineage>
</organism>
<evidence type="ECO:0000313" key="17">
    <source>
        <dbReference type="EMBL" id="CAH2301013.1"/>
    </source>
</evidence>
<evidence type="ECO:0000256" key="2">
    <source>
        <dbReference type="ARBA" id="ARBA00004434"/>
    </source>
</evidence>
<dbReference type="Pfam" id="PF15088">
    <property type="entry name" value="NADH_dh_m_C1"/>
    <property type="match status" value="1"/>
</dbReference>
<evidence type="ECO:0000256" key="4">
    <source>
        <dbReference type="ARBA" id="ARBA00011533"/>
    </source>
</evidence>
<dbReference type="EMBL" id="OW240917">
    <property type="protein sequence ID" value="CAH2301013.1"/>
    <property type="molecule type" value="Genomic_DNA"/>
</dbReference>
<reference evidence="17" key="1">
    <citation type="submission" date="2022-03" db="EMBL/GenBank/DDBJ databases">
        <authorList>
            <person name="Alioto T."/>
            <person name="Alioto T."/>
            <person name="Gomez Garrido J."/>
        </authorList>
    </citation>
    <scope>NUCLEOTIDE SEQUENCE</scope>
</reference>
<dbReference type="GO" id="GO:0045271">
    <property type="term" value="C:respiratory chain complex I"/>
    <property type="evidence" value="ECO:0007669"/>
    <property type="project" value="InterPro"/>
</dbReference>
<dbReference type="PANTHER" id="PTHR17097">
    <property type="entry name" value="NADH-UBIQUINONE OXIDOREDUCTASE KFYI SUBUNIT"/>
    <property type="match status" value="1"/>
</dbReference>
<sequence>MLVLAATRSLRRPLRSFVRSMYTERGLGPSRPNWLRVSLTLGSTVAVWALLIKEHNDDVSEYKRRNGLE</sequence>
<keyword evidence="8" id="KW-0812">Transmembrane</keyword>
<keyword evidence="18" id="KW-1185">Reference proteome</keyword>
<dbReference type="GO" id="GO:0005743">
    <property type="term" value="C:mitochondrial inner membrane"/>
    <property type="evidence" value="ECO:0007669"/>
    <property type="project" value="UniProtKB-SubCell"/>
</dbReference>
<gene>
    <name evidence="17" type="ORF">PECUL_23A007780</name>
</gene>
<comment type="similarity">
    <text evidence="3">Belongs to the complex I NDUFC1 subunit family.</text>
</comment>
<keyword evidence="9" id="KW-0999">Mitochondrion inner membrane</keyword>
<keyword evidence="6" id="KW-0813">Transport</keyword>
<protein>
    <recommendedName>
        <fullName evidence="5">NADH dehydrogenase [ubiquinone] 1 subunit C1, mitochondrial</fullName>
    </recommendedName>
    <alternativeName>
        <fullName evidence="15">Complex I-KFYI</fullName>
    </alternativeName>
    <alternativeName>
        <fullName evidence="16">NADH-ubiquinone oxidoreductase KFYI subunit</fullName>
    </alternativeName>
</protein>